<dbReference type="AlphaFoldDB" id="A0A3S2VAM8"/>
<reference evidence="2 3" key="1">
    <citation type="submission" date="2019-01" db="EMBL/GenBank/DDBJ databases">
        <authorList>
            <person name="Chen W.-M."/>
        </authorList>
    </citation>
    <scope>NUCLEOTIDE SEQUENCE [LARGE SCALE GENOMIC DNA]</scope>
    <source>
        <strain evidence="2 3">TER-1</strain>
    </source>
</reference>
<dbReference type="InterPro" id="IPR054189">
    <property type="entry name" value="DUF6894"/>
</dbReference>
<evidence type="ECO:0000259" key="1">
    <source>
        <dbReference type="Pfam" id="PF21834"/>
    </source>
</evidence>
<evidence type="ECO:0000313" key="2">
    <source>
        <dbReference type="EMBL" id="RVU18164.1"/>
    </source>
</evidence>
<feature type="domain" description="DUF6894" evidence="1">
    <location>
        <begin position="13"/>
        <end position="77"/>
    </location>
</feature>
<dbReference type="Proteomes" id="UP000286997">
    <property type="component" value="Unassembled WGS sequence"/>
</dbReference>
<dbReference type="Pfam" id="PF21834">
    <property type="entry name" value="DUF6894"/>
    <property type="match status" value="1"/>
</dbReference>
<proteinExistence type="predicted"/>
<dbReference type="OrthoDB" id="7999597at2"/>
<accession>A0A3S2VAM8</accession>
<organism evidence="2 3">
    <name type="scientific">Methylobacterium oryzihabitans</name>
    <dbReference type="NCBI Taxonomy" id="2499852"/>
    <lineage>
        <taxon>Bacteria</taxon>
        <taxon>Pseudomonadati</taxon>
        <taxon>Pseudomonadota</taxon>
        <taxon>Alphaproteobacteria</taxon>
        <taxon>Hyphomicrobiales</taxon>
        <taxon>Methylobacteriaceae</taxon>
        <taxon>Methylobacterium</taxon>
    </lineage>
</organism>
<name>A0A3S2VAM8_9HYPH</name>
<evidence type="ECO:0000313" key="3">
    <source>
        <dbReference type="Proteomes" id="UP000286997"/>
    </source>
</evidence>
<gene>
    <name evidence="2" type="ORF">EOE48_12330</name>
</gene>
<protein>
    <recommendedName>
        <fullName evidence="1">DUF6894 domain-containing protein</fullName>
    </recommendedName>
</protein>
<dbReference type="EMBL" id="SACP01000010">
    <property type="protein sequence ID" value="RVU18164.1"/>
    <property type="molecule type" value="Genomic_DNA"/>
</dbReference>
<keyword evidence="3" id="KW-1185">Reference proteome</keyword>
<sequence length="82" mass="8749">MARPDQGRTAMHRYYFDLEADGVLARDEIGVVLTDAGAARAEAAQALDSCAGNLRHRVAGLALRVRDESGRTILHLTAAMAA</sequence>
<comment type="caution">
    <text evidence="2">The sequence shown here is derived from an EMBL/GenBank/DDBJ whole genome shotgun (WGS) entry which is preliminary data.</text>
</comment>